<evidence type="ECO:0000313" key="4">
    <source>
        <dbReference type="Proteomes" id="UP000610862"/>
    </source>
</evidence>
<evidence type="ECO:0000256" key="1">
    <source>
        <dbReference type="SAM" id="MobiDB-lite"/>
    </source>
</evidence>
<organism evidence="3 4">
    <name type="scientific">Lentihominibacter hominis</name>
    <dbReference type="NCBI Taxonomy" id="2763645"/>
    <lineage>
        <taxon>Bacteria</taxon>
        <taxon>Bacillati</taxon>
        <taxon>Bacillota</taxon>
        <taxon>Clostridia</taxon>
        <taxon>Peptostreptococcales</taxon>
        <taxon>Anaerovoracaceae</taxon>
        <taxon>Lentihominibacter</taxon>
    </lineage>
</organism>
<name>A0A926I8N5_9FIRM</name>
<protein>
    <recommendedName>
        <fullName evidence="5">YceG-like family protein</fullName>
    </recommendedName>
</protein>
<reference evidence="3" key="1">
    <citation type="submission" date="2020-08" db="EMBL/GenBank/DDBJ databases">
        <title>Genome public.</title>
        <authorList>
            <person name="Liu C."/>
            <person name="Sun Q."/>
        </authorList>
    </citation>
    <scope>NUCLEOTIDE SEQUENCE</scope>
    <source>
        <strain evidence="3">NSJ-24</strain>
    </source>
</reference>
<feature type="transmembrane region" description="Helical" evidence="2">
    <location>
        <begin position="12"/>
        <end position="32"/>
    </location>
</feature>
<gene>
    <name evidence="3" type="ORF">H8692_00810</name>
</gene>
<comment type="caution">
    <text evidence="3">The sequence shown here is derived from an EMBL/GenBank/DDBJ whole genome shotgun (WGS) entry which is preliminary data.</text>
</comment>
<proteinExistence type="predicted"/>
<dbReference type="Proteomes" id="UP000610862">
    <property type="component" value="Unassembled WGS sequence"/>
</dbReference>
<accession>A0A926I8N5</accession>
<dbReference type="EMBL" id="JACRTA010000001">
    <property type="protein sequence ID" value="MBC8567303.1"/>
    <property type="molecule type" value="Genomic_DNA"/>
</dbReference>
<evidence type="ECO:0008006" key="5">
    <source>
        <dbReference type="Google" id="ProtNLM"/>
    </source>
</evidence>
<dbReference type="Gene3D" id="3.30.1490.480">
    <property type="entry name" value="Endolytic murein transglycosylase"/>
    <property type="match status" value="1"/>
</dbReference>
<feature type="region of interest" description="Disordered" evidence="1">
    <location>
        <begin position="46"/>
        <end position="66"/>
    </location>
</feature>
<evidence type="ECO:0000256" key="2">
    <source>
        <dbReference type="SAM" id="Phobius"/>
    </source>
</evidence>
<sequence length="128" mass="14031">MRKIKDFFYNKNDIIIVLIILAVAAFIIYTRIGAIMDYPEKLAREAAATQTEKTTESTSETETISVTIEDSDTAATVSQKLEEAGLIAAAADFEEYITSSDKASSLKVGTFQIPVSSLQEEILDIITD</sequence>
<dbReference type="RefSeq" id="WP_187524757.1">
    <property type="nucleotide sequence ID" value="NZ_JACRTA010000001.1"/>
</dbReference>
<keyword evidence="2" id="KW-0812">Transmembrane</keyword>
<evidence type="ECO:0000313" key="3">
    <source>
        <dbReference type="EMBL" id="MBC8567303.1"/>
    </source>
</evidence>
<keyword evidence="4" id="KW-1185">Reference proteome</keyword>
<dbReference type="AlphaFoldDB" id="A0A926I8N5"/>
<keyword evidence="2" id="KW-0472">Membrane</keyword>
<keyword evidence="2" id="KW-1133">Transmembrane helix</keyword>